<keyword evidence="2" id="KW-0540">Nuclease</keyword>
<evidence type="ECO:0000256" key="6">
    <source>
        <dbReference type="ARBA" id="ARBA00022842"/>
    </source>
</evidence>
<keyword evidence="7" id="KW-0229">DNA integration</keyword>
<keyword evidence="6" id="KW-0460">Magnesium</keyword>
<organism evidence="13 14">
    <name type="scientific">Gymnopus androsaceus JB14</name>
    <dbReference type="NCBI Taxonomy" id="1447944"/>
    <lineage>
        <taxon>Eukaryota</taxon>
        <taxon>Fungi</taxon>
        <taxon>Dikarya</taxon>
        <taxon>Basidiomycota</taxon>
        <taxon>Agaricomycotina</taxon>
        <taxon>Agaricomycetes</taxon>
        <taxon>Agaricomycetidae</taxon>
        <taxon>Agaricales</taxon>
        <taxon>Marasmiineae</taxon>
        <taxon>Omphalotaceae</taxon>
        <taxon>Gymnopus</taxon>
    </lineage>
</organism>
<keyword evidence="10" id="KW-0233">DNA recombination</keyword>
<evidence type="ECO:0000313" key="13">
    <source>
        <dbReference type="EMBL" id="KAE9383886.1"/>
    </source>
</evidence>
<dbReference type="OrthoDB" id="2640446at2759"/>
<keyword evidence="9" id="KW-0808">Transferase</keyword>
<dbReference type="GO" id="GO:0046872">
    <property type="term" value="F:metal ion binding"/>
    <property type="evidence" value="ECO:0007669"/>
    <property type="project" value="UniProtKB-KW"/>
</dbReference>
<evidence type="ECO:0000256" key="5">
    <source>
        <dbReference type="ARBA" id="ARBA00022801"/>
    </source>
</evidence>
<sequence length="198" mass="22065">MLHDSGLPSSLWAECVCHAVWLKNRTSTRVLGGKTLFEVAFGQKPNIANVPDWGSEVFVQKRSKLKLLARARIGRWVGYNDGLESVEVSKGHRVYWKDTRTVTVERGVIFRKEEGGIRGFIEVEEEGVEVGIEGEGSRNNPNNPANVHIANSPTSPETPRSESLEPVRQPRVRNYHNTFNVCSMALEPLGPATPYLAE</sequence>
<name>A0A6A4GEA8_9AGAR</name>
<dbReference type="GO" id="GO:0003887">
    <property type="term" value="F:DNA-directed DNA polymerase activity"/>
    <property type="evidence" value="ECO:0007669"/>
    <property type="project" value="UniProtKB-KW"/>
</dbReference>
<keyword evidence="14" id="KW-1185">Reference proteome</keyword>
<dbReference type="GO" id="GO:0016787">
    <property type="term" value="F:hydrolase activity"/>
    <property type="evidence" value="ECO:0007669"/>
    <property type="project" value="UniProtKB-KW"/>
</dbReference>
<dbReference type="Pfam" id="PF25597">
    <property type="entry name" value="SH3_retrovirus"/>
    <property type="match status" value="1"/>
</dbReference>
<evidence type="ECO:0000256" key="2">
    <source>
        <dbReference type="ARBA" id="ARBA00022722"/>
    </source>
</evidence>
<reference evidence="13" key="1">
    <citation type="journal article" date="2019" name="Environ. Microbiol.">
        <title>Fungal ecological strategies reflected in gene transcription - a case study of two litter decomposers.</title>
        <authorList>
            <person name="Barbi F."/>
            <person name="Kohler A."/>
            <person name="Barry K."/>
            <person name="Baskaran P."/>
            <person name="Daum C."/>
            <person name="Fauchery L."/>
            <person name="Ihrmark K."/>
            <person name="Kuo A."/>
            <person name="LaButti K."/>
            <person name="Lipzen A."/>
            <person name="Morin E."/>
            <person name="Grigoriev I.V."/>
            <person name="Henrissat B."/>
            <person name="Lindahl B."/>
            <person name="Martin F."/>
        </authorList>
    </citation>
    <scope>NUCLEOTIDE SEQUENCE</scope>
    <source>
        <strain evidence="13">JB14</strain>
    </source>
</reference>
<evidence type="ECO:0000256" key="8">
    <source>
        <dbReference type="ARBA" id="ARBA00022918"/>
    </source>
</evidence>
<feature type="domain" description="Retroviral polymerase SH3-like" evidence="12">
    <location>
        <begin position="58"/>
        <end position="113"/>
    </location>
</feature>
<dbReference type="GO" id="GO:0006310">
    <property type="term" value="P:DNA recombination"/>
    <property type="evidence" value="ECO:0007669"/>
    <property type="project" value="UniProtKB-KW"/>
</dbReference>
<feature type="compositionally biased region" description="Polar residues" evidence="11">
    <location>
        <begin position="137"/>
        <end position="151"/>
    </location>
</feature>
<feature type="region of interest" description="Disordered" evidence="11">
    <location>
        <begin position="131"/>
        <end position="170"/>
    </location>
</feature>
<evidence type="ECO:0000256" key="9">
    <source>
        <dbReference type="ARBA" id="ARBA00022932"/>
    </source>
</evidence>
<dbReference type="GO" id="GO:0015074">
    <property type="term" value="P:DNA integration"/>
    <property type="evidence" value="ECO:0007669"/>
    <property type="project" value="UniProtKB-KW"/>
</dbReference>
<keyword evidence="3" id="KW-0479">Metal-binding</keyword>
<evidence type="ECO:0000256" key="4">
    <source>
        <dbReference type="ARBA" id="ARBA00022759"/>
    </source>
</evidence>
<keyword evidence="8" id="KW-0695">RNA-directed DNA polymerase</keyword>
<evidence type="ECO:0000256" key="3">
    <source>
        <dbReference type="ARBA" id="ARBA00022723"/>
    </source>
</evidence>
<dbReference type="PANTHER" id="PTHR42648:SF11">
    <property type="entry name" value="TRANSPOSON TY4-P GAG-POL POLYPROTEIN"/>
    <property type="match status" value="1"/>
</dbReference>
<evidence type="ECO:0000256" key="10">
    <source>
        <dbReference type="ARBA" id="ARBA00023172"/>
    </source>
</evidence>
<dbReference type="AlphaFoldDB" id="A0A6A4GEA8"/>
<dbReference type="GO" id="GO:0003964">
    <property type="term" value="F:RNA-directed DNA polymerase activity"/>
    <property type="evidence" value="ECO:0007669"/>
    <property type="project" value="UniProtKB-KW"/>
</dbReference>
<evidence type="ECO:0000256" key="7">
    <source>
        <dbReference type="ARBA" id="ARBA00022908"/>
    </source>
</evidence>
<evidence type="ECO:0000256" key="11">
    <source>
        <dbReference type="SAM" id="MobiDB-lite"/>
    </source>
</evidence>
<proteinExistence type="predicted"/>
<keyword evidence="9" id="KW-0239">DNA-directed DNA polymerase</keyword>
<dbReference type="InterPro" id="IPR057670">
    <property type="entry name" value="SH3_retrovirus"/>
</dbReference>
<dbReference type="EMBL" id="ML770296">
    <property type="protein sequence ID" value="KAE9383886.1"/>
    <property type="molecule type" value="Genomic_DNA"/>
</dbReference>
<protein>
    <recommendedName>
        <fullName evidence="12">Retroviral polymerase SH3-like domain-containing protein</fullName>
    </recommendedName>
</protein>
<dbReference type="Proteomes" id="UP000799118">
    <property type="component" value="Unassembled WGS sequence"/>
</dbReference>
<evidence type="ECO:0000313" key="14">
    <source>
        <dbReference type="Proteomes" id="UP000799118"/>
    </source>
</evidence>
<gene>
    <name evidence="13" type="ORF">BT96DRAFT_843188</name>
</gene>
<dbReference type="InterPro" id="IPR039537">
    <property type="entry name" value="Retrotran_Ty1/copia-like"/>
</dbReference>
<keyword evidence="4" id="KW-0255">Endonuclease</keyword>
<dbReference type="PANTHER" id="PTHR42648">
    <property type="entry name" value="TRANSPOSASE, PUTATIVE-RELATED"/>
    <property type="match status" value="1"/>
</dbReference>
<evidence type="ECO:0000256" key="1">
    <source>
        <dbReference type="ARBA" id="ARBA00022695"/>
    </source>
</evidence>
<keyword evidence="5" id="KW-0378">Hydrolase</keyword>
<dbReference type="GO" id="GO:0004519">
    <property type="term" value="F:endonuclease activity"/>
    <property type="evidence" value="ECO:0007669"/>
    <property type="project" value="UniProtKB-KW"/>
</dbReference>
<evidence type="ECO:0000259" key="12">
    <source>
        <dbReference type="Pfam" id="PF25597"/>
    </source>
</evidence>
<keyword evidence="1" id="KW-0548">Nucleotidyltransferase</keyword>
<accession>A0A6A4GEA8</accession>